<keyword evidence="8" id="KW-1185">Reference proteome</keyword>
<dbReference type="Gene3D" id="1.20.1050.10">
    <property type="match status" value="1"/>
</dbReference>
<sequence length="219" mass="25018">MTLKLYGTVTSACTQRVILVLHELGIKYDFIPVALMKGEHKDAKYTKDVHPFGRIPTLKDGDFQLFESRAICRYLVSKFGGNSALISAKEADSVHIGTLEQAISIEYSYFDPQVKALCYEHVFKGYLGKGAANTEEVEKATGILTTCLDYYESLLSKQNYLTGQEFGLVDIFVMPWVPWIYVLKFDDLISKRPNFEAWWKRVTARPSWQLVQELQPKTQ</sequence>
<evidence type="ECO:0000313" key="7">
    <source>
        <dbReference type="EMBL" id="KAG4421106.1"/>
    </source>
</evidence>
<dbReference type="Proteomes" id="UP000664132">
    <property type="component" value="Unassembled WGS sequence"/>
</dbReference>
<dbReference type="PANTHER" id="PTHR43900">
    <property type="entry name" value="GLUTATHIONE S-TRANSFERASE RHO"/>
    <property type="match status" value="1"/>
</dbReference>
<dbReference type="SFLD" id="SFLDS00019">
    <property type="entry name" value="Glutathione_Transferase_(cytos"/>
    <property type="match status" value="1"/>
</dbReference>
<dbReference type="PROSITE" id="PS50405">
    <property type="entry name" value="GST_CTER"/>
    <property type="match status" value="1"/>
</dbReference>
<dbReference type="GO" id="GO:0005737">
    <property type="term" value="C:cytoplasm"/>
    <property type="evidence" value="ECO:0007669"/>
    <property type="project" value="TreeGrafter"/>
</dbReference>
<dbReference type="GO" id="GO:0006749">
    <property type="term" value="P:glutathione metabolic process"/>
    <property type="evidence" value="ECO:0007669"/>
    <property type="project" value="TreeGrafter"/>
</dbReference>
<organism evidence="7 8">
    <name type="scientific">Cadophora malorum</name>
    <dbReference type="NCBI Taxonomy" id="108018"/>
    <lineage>
        <taxon>Eukaryota</taxon>
        <taxon>Fungi</taxon>
        <taxon>Dikarya</taxon>
        <taxon>Ascomycota</taxon>
        <taxon>Pezizomycotina</taxon>
        <taxon>Leotiomycetes</taxon>
        <taxon>Helotiales</taxon>
        <taxon>Ploettnerulaceae</taxon>
        <taxon>Cadophora</taxon>
    </lineage>
</organism>
<proteinExistence type="inferred from homology"/>
<evidence type="ECO:0000313" key="8">
    <source>
        <dbReference type="Proteomes" id="UP000664132"/>
    </source>
</evidence>
<evidence type="ECO:0000259" key="6">
    <source>
        <dbReference type="PROSITE" id="PS50405"/>
    </source>
</evidence>
<feature type="domain" description="GST C-terminal" evidence="6">
    <location>
        <begin position="97"/>
        <end position="219"/>
    </location>
</feature>
<keyword evidence="2" id="KW-0808">Transferase</keyword>
<evidence type="ECO:0000256" key="1">
    <source>
        <dbReference type="ARBA" id="ARBA00012452"/>
    </source>
</evidence>
<comment type="similarity">
    <text evidence="4">Belongs to the GST superfamily.</text>
</comment>
<evidence type="ECO:0000256" key="2">
    <source>
        <dbReference type="ARBA" id="ARBA00022679"/>
    </source>
</evidence>
<evidence type="ECO:0000256" key="4">
    <source>
        <dbReference type="RuleBase" id="RU003494"/>
    </source>
</evidence>
<dbReference type="SUPFAM" id="SSF52833">
    <property type="entry name" value="Thioredoxin-like"/>
    <property type="match status" value="1"/>
</dbReference>
<dbReference type="Pfam" id="PF02798">
    <property type="entry name" value="GST_N"/>
    <property type="match status" value="1"/>
</dbReference>
<feature type="domain" description="GST N-terminal" evidence="5">
    <location>
        <begin position="1"/>
        <end position="83"/>
    </location>
</feature>
<dbReference type="GO" id="GO:0004364">
    <property type="term" value="F:glutathione transferase activity"/>
    <property type="evidence" value="ECO:0007669"/>
    <property type="project" value="UniProtKB-EC"/>
</dbReference>
<dbReference type="EMBL" id="JAFJYH010000071">
    <property type="protein sequence ID" value="KAG4421106.1"/>
    <property type="molecule type" value="Genomic_DNA"/>
</dbReference>
<accession>A0A8H7W877</accession>
<dbReference type="FunFam" id="3.40.30.10:FF:000016">
    <property type="entry name" value="Glutathione S-transferase F2"/>
    <property type="match status" value="1"/>
</dbReference>
<dbReference type="Pfam" id="PF00043">
    <property type="entry name" value="GST_C"/>
    <property type="match status" value="1"/>
</dbReference>
<protein>
    <recommendedName>
        <fullName evidence="1">glutathione transferase</fullName>
        <ecNumber evidence="1">2.5.1.18</ecNumber>
    </recommendedName>
</protein>
<dbReference type="InterPro" id="IPR036249">
    <property type="entry name" value="Thioredoxin-like_sf"/>
</dbReference>
<name>A0A8H7W877_9HELO</name>
<dbReference type="PANTHER" id="PTHR43900:SF3">
    <property type="entry name" value="GLUTATHIONE S-TRANSFERASE RHO"/>
    <property type="match status" value="1"/>
</dbReference>
<dbReference type="InterPro" id="IPR040079">
    <property type="entry name" value="Glutathione_S-Trfase"/>
</dbReference>
<dbReference type="InterPro" id="IPR004045">
    <property type="entry name" value="Glutathione_S-Trfase_N"/>
</dbReference>
<evidence type="ECO:0000259" key="5">
    <source>
        <dbReference type="PROSITE" id="PS50404"/>
    </source>
</evidence>
<dbReference type="EC" id="2.5.1.18" evidence="1"/>
<reference evidence="7" key="1">
    <citation type="submission" date="2021-02" db="EMBL/GenBank/DDBJ databases">
        <title>Genome sequence Cadophora malorum strain M34.</title>
        <authorList>
            <person name="Stefanovic E."/>
            <person name="Vu D."/>
            <person name="Scully C."/>
            <person name="Dijksterhuis J."/>
            <person name="Roader J."/>
            <person name="Houbraken J."/>
        </authorList>
    </citation>
    <scope>NUCLEOTIDE SEQUENCE</scope>
    <source>
        <strain evidence="7">M34</strain>
    </source>
</reference>
<dbReference type="InterPro" id="IPR010987">
    <property type="entry name" value="Glutathione-S-Trfase_C-like"/>
</dbReference>
<dbReference type="CDD" id="cd03053">
    <property type="entry name" value="GST_N_Phi"/>
    <property type="match status" value="1"/>
</dbReference>
<dbReference type="AlphaFoldDB" id="A0A8H7W877"/>
<dbReference type="InterPro" id="IPR004046">
    <property type="entry name" value="GST_C"/>
</dbReference>
<gene>
    <name evidence="7" type="ORF">IFR04_005749</name>
</gene>
<dbReference type="SUPFAM" id="SSF47616">
    <property type="entry name" value="GST C-terminal domain-like"/>
    <property type="match status" value="1"/>
</dbReference>
<dbReference type="SFLD" id="SFLDG00358">
    <property type="entry name" value="Main_(cytGST)"/>
    <property type="match status" value="1"/>
</dbReference>
<dbReference type="Gene3D" id="3.40.30.10">
    <property type="entry name" value="Glutaredoxin"/>
    <property type="match status" value="1"/>
</dbReference>
<dbReference type="OrthoDB" id="249703at2759"/>
<dbReference type="InterPro" id="IPR036282">
    <property type="entry name" value="Glutathione-S-Trfase_C_sf"/>
</dbReference>
<evidence type="ECO:0000256" key="3">
    <source>
        <dbReference type="ARBA" id="ARBA00047960"/>
    </source>
</evidence>
<dbReference type="GO" id="GO:0043295">
    <property type="term" value="F:glutathione binding"/>
    <property type="evidence" value="ECO:0007669"/>
    <property type="project" value="TreeGrafter"/>
</dbReference>
<comment type="catalytic activity">
    <reaction evidence="3">
        <text>RX + glutathione = an S-substituted glutathione + a halide anion + H(+)</text>
        <dbReference type="Rhea" id="RHEA:16437"/>
        <dbReference type="ChEBI" id="CHEBI:15378"/>
        <dbReference type="ChEBI" id="CHEBI:16042"/>
        <dbReference type="ChEBI" id="CHEBI:17792"/>
        <dbReference type="ChEBI" id="CHEBI:57925"/>
        <dbReference type="ChEBI" id="CHEBI:90779"/>
        <dbReference type="EC" id="2.5.1.18"/>
    </reaction>
</comment>
<comment type="caution">
    <text evidence="7">The sequence shown here is derived from an EMBL/GenBank/DDBJ whole genome shotgun (WGS) entry which is preliminary data.</text>
</comment>
<dbReference type="PROSITE" id="PS50404">
    <property type="entry name" value="GST_NTER"/>
    <property type="match status" value="1"/>
</dbReference>